<organism evidence="1 2">
    <name type="scientific">Zarea fungicola</name>
    <dbReference type="NCBI Taxonomy" id="93591"/>
    <lineage>
        <taxon>Eukaryota</taxon>
        <taxon>Fungi</taxon>
        <taxon>Dikarya</taxon>
        <taxon>Ascomycota</taxon>
        <taxon>Pezizomycotina</taxon>
        <taxon>Sordariomycetes</taxon>
        <taxon>Hypocreomycetidae</taxon>
        <taxon>Hypocreales</taxon>
        <taxon>Cordycipitaceae</taxon>
        <taxon>Zarea</taxon>
    </lineage>
</organism>
<accession>A0ACC1MNX7</accession>
<dbReference type="Proteomes" id="UP001143910">
    <property type="component" value="Unassembled WGS sequence"/>
</dbReference>
<gene>
    <name evidence="1" type="ORF">NQ176_g9142</name>
</gene>
<sequence>MAGPKARRNTTFVAGLCYLITIPFLILVLIGNVRINGILNEIYFFKLDVSHIIPIAVANSQLLNSVARSLGLHDFYSVGVWNFCEGYLDEGVTFCSKPKEFFWFNPVEVLVSELLAGAKIALPSQVITILKLLRIGSQVMYGCFMGGAVLNALLLLLTPLAIRRRLFSLALSLLGLLSSMALVIAAVIATVISVAAKIALTAQDQLNISADIGVKMFAFMWIAALVTLLAFILHSAMGCCCRPQRLGRSSLSSEKRSNPSMAQSSSRSEDPVSLPSFVRRKRRTSSNT</sequence>
<evidence type="ECO:0000313" key="2">
    <source>
        <dbReference type="Proteomes" id="UP001143910"/>
    </source>
</evidence>
<evidence type="ECO:0000313" key="1">
    <source>
        <dbReference type="EMBL" id="KAJ2968515.1"/>
    </source>
</evidence>
<dbReference type="EMBL" id="JANJQO010001976">
    <property type="protein sequence ID" value="KAJ2968515.1"/>
    <property type="molecule type" value="Genomic_DNA"/>
</dbReference>
<protein>
    <submittedName>
        <fullName evidence="1">Uncharacterized protein</fullName>
    </submittedName>
</protein>
<reference evidence="1" key="1">
    <citation type="submission" date="2022-08" db="EMBL/GenBank/DDBJ databases">
        <title>Genome Sequence of Lecanicillium fungicola.</title>
        <authorList>
            <person name="Buettner E."/>
        </authorList>
    </citation>
    <scope>NUCLEOTIDE SEQUENCE</scope>
    <source>
        <strain evidence="1">Babe33</strain>
    </source>
</reference>
<comment type="caution">
    <text evidence="1">The sequence shown here is derived from an EMBL/GenBank/DDBJ whole genome shotgun (WGS) entry which is preliminary data.</text>
</comment>
<name>A0ACC1MNX7_9HYPO</name>
<proteinExistence type="predicted"/>
<keyword evidence="2" id="KW-1185">Reference proteome</keyword>